<dbReference type="InterPro" id="IPR023313">
    <property type="entry name" value="UBQ-conjugating_AS"/>
</dbReference>
<dbReference type="Proteomes" id="UP000076078">
    <property type="component" value="Unassembled WGS sequence"/>
</dbReference>
<keyword evidence="4 6" id="KW-0067">ATP-binding</keyword>
<dbReference type="Gene3D" id="3.10.110.10">
    <property type="entry name" value="Ubiquitin Conjugating Enzyme"/>
    <property type="match status" value="1"/>
</dbReference>
<dbReference type="SUPFAM" id="SSF54495">
    <property type="entry name" value="UBC-like"/>
    <property type="match status" value="1"/>
</dbReference>
<evidence type="ECO:0000256" key="2">
    <source>
        <dbReference type="ARBA" id="ARBA00022741"/>
    </source>
</evidence>
<dbReference type="Pfam" id="PF00179">
    <property type="entry name" value="UQ_con"/>
    <property type="match status" value="1"/>
</dbReference>
<proteinExistence type="inferred from homology"/>
<dbReference type="CDD" id="cd23791">
    <property type="entry name" value="UBCc_UBE2C"/>
    <property type="match status" value="1"/>
</dbReference>
<dbReference type="GO" id="GO:0016740">
    <property type="term" value="F:transferase activity"/>
    <property type="evidence" value="ECO:0007669"/>
    <property type="project" value="UniProtKB-KW"/>
</dbReference>
<keyword evidence="2 6" id="KW-0547">Nucleotide-binding</keyword>
<evidence type="ECO:0000259" key="7">
    <source>
        <dbReference type="PROSITE" id="PS50127"/>
    </source>
</evidence>
<evidence type="ECO:0000256" key="5">
    <source>
        <dbReference type="PROSITE-ProRule" id="PRU10133"/>
    </source>
</evidence>
<keyword evidence="1" id="KW-0808">Transferase</keyword>
<dbReference type="InterPro" id="IPR050113">
    <property type="entry name" value="Ub_conjugating_enzyme"/>
</dbReference>
<sequence>MADSHSVAKRLQSELMNLMVSASPGVSAFPEGDNIFNWIGTIKGAPGTVYDNLDFKLKLTFPTDYPFKPPVVKFETSCFHPNVDQNGNICLDILKDKWTPIYNVRTLLISIQSLLGEPNNESPFNTYAASIWENQEEFKKVLLKKYQEATGITI</sequence>
<keyword evidence="3 6" id="KW-0833">Ubl conjugation pathway</keyword>
<evidence type="ECO:0000313" key="8">
    <source>
        <dbReference type="EMBL" id="KYQ96910.1"/>
    </source>
</evidence>
<dbReference type="PANTHER" id="PTHR24067">
    <property type="entry name" value="UBIQUITIN-CONJUGATING ENZYME E2"/>
    <property type="match status" value="1"/>
</dbReference>
<dbReference type="FunFam" id="3.10.110.10:FF:000047">
    <property type="entry name" value="ubiquitin-conjugating enzyme E2 20"/>
    <property type="match status" value="1"/>
</dbReference>
<protein>
    <submittedName>
        <fullName evidence="8">Ubiquitin-conjugating enzyme E2</fullName>
    </submittedName>
</protein>
<dbReference type="AlphaFoldDB" id="A0A151ZSK2"/>
<dbReference type="STRING" id="361077.A0A151ZSK2"/>
<evidence type="ECO:0000256" key="1">
    <source>
        <dbReference type="ARBA" id="ARBA00022679"/>
    </source>
</evidence>
<comment type="caution">
    <text evidence="8">The sequence shown here is derived from an EMBL/GenBank/DDBJ whole genome shotgun (WGS) entry which is preliminary data.</text>
</comment>
<dbReference type="PROSITE" id="PS50127">
    <property type="entry name" value="UBC_2"/>
    <property type="match status" value="1"/>
</dbReference>
<evidence type="ECO:0000256" key="3">
    <source>
        <dbReference type="ARBA" id="ARBA00022786"/>
    </source>
</evidence>
<dbReference type="EMBL" id="LODT01000021">
    <property type="protein sequence ID" value="KYQ96910.1"/>
    <property type="molecule type" value="Genomic_DNA"/>
</dbReference>
<evidence type="ECO:0000256" key="6">
    <source>
        <dbReference type="RuleBase" id="RU362109"/>
    </source>
</evidence>
<dbReference type="InterPro" id="IPR016135">
    <property type="entry name" value="UBQ-conjugating_enzyme/RWD"/>
</dbReference>
<evidence type="ECO:0000256" key="4">
    <source>
        <dbReference type="ARBA" id="ARBA00022840"/>
    </source>
</evidence>
<comment type="similarity">
    <text evidence="6">Belongs to the ubiquitin-conjugating enzyme family.</text>
</comment>
<feature type="domain" description="UBC core" evidence="7">
    <location>
        <begin position="6"/>
        <end position="151"/>
    </location>
</feature>
<organism evidence="8 9">
    <name type="scientific">Tieghemostelium lacteum</name>
    <name type="common">Slime mold</name>
    <name type="synonym">Dictyostelium lacteum</name>
    <dbReference type="NCBI Taxonomy" id="361077"/>
    <lineage>
        <taxon>Eukaryota</taxon>
        <taxon>Amoebozoa</taxon>
        <taxon>Evosea</taxon>
        <taxon>Eumycetozoa</taxon>
        <taxon>Dictyostelia</taxon>
        <taxon>Dictyosteliales</taxon>
        <taxon>Raperosteliaceae</taxon>
        <taxon>Tieghemostelium</taxon>
    </lineage>
</organism>
<dbReference type="OrthoDB" id="10253686at2759"/>
<accession>A0A151ZSK2</accession>
<name>A0A151ZSK2_TIELA</name>
<reference evidence="8 9" key="1">
    <citation type="submission" date="2015-12" db="EMBL/GenBank/DDBJ databases">
        <title>Dictyostelia acquired genes for synthesis and detection of signals that induce cell-type specialization by lateral gene transfer from prokaryotes.</title>
        <authorList>
            <person name="Gloeckner G."/>
            <person name="Schaap P."/>
        </authorList>
    </citation>
    <scope>NUCLEOTIDE SEQUENCE [LARGE SCALE GENOMIC DNA]</scope>
    <source>
        <strain evidence="8 9">TK</strain>
    </source>
</reference>
<dbReference type="PROSITE" id="PS00183">
    <property type="entry name" value="UBC_1"/>
    <property type="match status" value="1"/>
</dbReference>
<dbReference type="InterPro" id="IPR000608">
    <property type="entry name" value="UBC"/>
</dbReference>
<keyword evidence="9" id="KW-1185">Reference proteome</keyword>
<dbReference type="FunCoup" id="A0A151ZSK2">
    <property type="interactions" value="444"/>
</dbReference>
<dbReference type="GO" id="GO:0005524">
    <property type="term" value="F:ATP binding"/>
    <property type="evidence" value="ECO:0007669"/>
    <property type="project" value="UniProtKB-UniRule"/>
</dbReference>
<evidence type="ECO:0000313" key="9">
    <source>
        <dbReference type="Proteomes" id="UP000076078"/>
    </source>
</evidence>
<dbReference type="OMA" id="PKDNHAV"/>
<feature type="active site" description="Glycyl thioester intermediate" evidence="5">
    <location>
        <position position="90"/>
    </location>
</feature>
<gene>
    <name evidence="8" type="ORF">DLAC_04229</name>
</gene>
<dbReference type="SMART" id="SM00212">
    <property type="entry name" value="UBCc"/>
    <property type="match status" value="1"/>
</dbReference>
<dbReference type="InParanoid" id="A0A151ZSK2"/>